<name>A0A285NS07_9AQUI</name>
<keyword evidence="4" id="KW-1185">Reference proteome</keyword>
<accession>A0A285NS07</accession>
<dbReference type="RefSeq" id="WP_096600777.1">
    <property type="nucleotide sequence ID" value="NZ_OBEN01000001.1"/>
</dbReference>
<dbReference type="PROSITE" id="PS50846">
    <property type="entry name" value="HMA_2"/>
    <property type="match status" value="1"/>
</dbReference>
<dbReference type="GO" id="GO:0046872">
    <property type="term" value="F:metal ion binding"/>
    <property type="evidence" value="ECO:0007669"/>
    <property type="project" value="InterPro"/>
</dbReference>
<dbReference type="InterPro" id="IPR006121">
    <property type="entry name" value="HMA_dom"/>
</dbReference>
<dbReference type="Gene3D" id="3.30.70.100">
    <property type="match status" value="1"/>
</dbReference>
<dbReference type="Proteomes" id="UP000218627">
    <property type="component" value="Unassembled WGS sequence"/>
</dbReference>
<protein>
    <submittedName>
        <fullName evidence="3">Mercuric ion binding protein</fullName>
    </submittedName>
</protein>
<evidence type="ECO:0000313" key="4">
    <source>
        <dbReference type="Proteomes" id="UP000218627"/>
    </source>
</evidence>
<dbReference type="PRINTS" id="PR00946">
    <property type="entry name" value="HGSCAVENGER"/>
</dbReference>
<feature type="chain" id="PRO_5012718632" evidence="1">
    <location>
        <begin position="18"/>
        <end position="92"/>
    </location>
</feature>
<dbReference type="Pfam" id="PF00403">
    <property type="entry name" value="HMA"/>
    <property type="match status" value="1"/>
</dbReference>
<evidence type="ECO:0000313" key="3">
    <source>
        <dbReference type="EMBL" id="SNZ12304.1"/>
    </source>
</evidence>
<gene>
    <name evidence="3" type="ORF">SAMN06265353_0532</name>
</gene>
<dbReference type="AlphaFoldDB" id="A0A285NS07"/>
<feature type="domain" description="HMA" evidence="2">
    <location>
        <begin position="19"/>
        <end position="84"/>
    </location>
</feature>
<dbReference type="OrthoDB" id="9813965at2"/>
<dbReference type="CDD" id="cd00371">
    <property type="entry name" value="HMA"/>
    <property type="match status" value="1"/>
</dbReference>
<evidence type="ECO:0000259" key="2">
    <source>
        <dbReference type="PROSITE" id="PS50846"/>
    </source>
</evidence>
<keyword evidence="1" id="KW-0732">Signal</keyword>
<reference evidence="4" key="1">
    <citation type="submission" date="2017-09" db="EMBL/GenBank/DDBJ databases">
        <authorList>
            <person name="Varghese N."/>
            <person name="Submissions S."/>
        </authorList>
    </citation>
    <scope>NUCLEOTIDE SEQUENCE [LARGE SCALE GENOMIC DNA]</scope>
    <source>
        <strain evidence="4">DSM 2913</strain>
    </source>
</reference>
<feature type="signal peptide" evidence="1">
    <location>
        <begin position="1"/>
        <end position="17"/>
    </location>
</feature>
<sequence>MKQVMLSLLVLMGLSFAKKVVVIDVEGMTCEMCPVAVKKAISQVEGVKWVETSLKNRIAVVVAEDGVKEDNILKAISRAGQYMGKVIGETKF</sequence>
<proteinExistence type="predicted"/>
<evidence type="ECO:0000256" key="1">
    <source>
        <dbReference type="SAM" id="SignalP"/>
    </source>
</evidence>
<dbReference type="InterPro" id="IPR001802">
    <property type="entry name" value="MerP/CopZ"/>
</dbReference>
<organism evidence="3 4">
    <name type="scientific">Hydrogenobacter hydrogenophilus</name>
    <dbReference type="NCBI Taxonomy" id="35835"/>
    <lineage>
        <taxon>Bacteria</taxon>
        <taxon>Pseudomonadati</taxon>
        <taxon>Aquificota</taxon>
        <taxon>Aquificia</taxon>
        <taxon>Aquificales</taxon>
        <taxon>Aquificaceae</taxon>
        <taxon>Hydrogenobacter</taxon>
    </lineage>
</organism>
<dbReference type="InterPro" id="IPR036163">
    <property type="entry name" value="HMA_dom_sf"/>
</dbReference>
<dbReference type="EMBL" id="OBEN01000001">
    <property type="protein sequence ID" value="SNZ12304.1"/>
    <property type="molecule type" value="Genomic_DNA"/>
</dbReference>
<dbReference type="SUPFAM" id="SSF55008">
    <property type="entry name" value="HMA, heavy metal-associated domain"/>
    <property type="match status" value="1"/>
</dbReference>